<dbReference type="CDD" id="cd24006">
    <property type="entry name" value="ASKHA_NBD_PPX_GppA"/>
    <property type="match status" value="1"/>
</dbReference>
<evidence type="ECO:0000313" key="2">
    <source>
        <dbReference type="EMBL" id="GLB50140.1"/>
    </source>
</evidence>
<name>A0ABQ5ML52_9FLAO</name>
<proteinExistence type="predicted"/>
<comment type="caution">
    <text evidence="2">The sequence shown here is derived from an EMBL/GenBank/DDBJ whole genome shotgun (WGS) entry which is preliminary data.</text>
</comment>
<feature type="domain" description="Ppx/GppA phosphatase N-terminal" evidence="1">
    <location>
        <begin position="43"/>
        <end position="288"/>
    </location>
</feature>
<dbReference type="PANTHER" id="PTHR30005:SF0">
    <property type="entry name" value="RETROGRADE REGULATION PROTEIN 2"/>
    <property type="match status" value="1"/>
</dbReference>
<dbReference type="Gene3D" id="3.30.420.150">
    <property type="entry name" value="Exopolyphosphatase. Domain 2"/>
    <property type="match status" value="1"/>
</dbReference>
<dbReference type="SUPFAM" id="SSF53067">
    <property type="entry name" value="Actin-like ATPase domain"/>
    <property type="match status" value="2"/>
</dbReference>
<accession>A0ABQ5ML52</accession>
<dbReference type="PANTHER" id="PTHR30005">
    <property type="entry name" value="EXOPOLYPHOSPHATASE"/>
    <property type="match status" value="1"/>
</dbReference>
<evidence type="ECO:0000259" key="1">
    <source>
        <dbReference type="Pfam" id="PF02541"/>
    </source>
</evidence>
<organism evidence="2 3">
    <name type="scientific">Neptunitalea lumnitzerae</name>
    <dbReference type="NCBI Taxonomy" id="2965509"/>
    <lineage>
        <taxon>Bacteria</taxon>
        <taxon>Pseudomonadati</taxon>
        <taxon>Bacteroidota</taxon>
        <taxon>Flavobacteriia</taxon>
        <taxon>Flavobacteriales</taxon>
        <taxon>Flavobacteriaceae</taxon>
        <taxon>Neptunitalea</taxon>
    </lineage>
</organism>
<dbReference type="InterPro" id="IPR050273">
    <property type="entry name" value="GppA/Ppx_hydrolase"/>
</dbReference>
<protein>
    <submittedName>
        <fullName evidence="2">Exopolyphosphatase</fullName>
    </submittedName>
</protein>
<dbReference type="RefSeq" id="WP_281765773.1">
    <property type="nucleotide sequence ID" value="NZ_BRVO01000003.1"/>
</dbReference>
<sequence length="303" mass="33335">MKVRKFAAIDIGSNAVRLLIANVMEMDGLPPTFSKSSLVRVPIRLGTDVFLNGGVSDENAARLLESMQAFKLLMGVHKVEAYRACATSAMREASNGAELTKHIKKKTGVDISIIDGSDEAAIIANTDLQALIEGDKTYLYVDVGGGSTEFTVYSNGETVASRSFKIGTVRILNEMVKHDTWVEVEQWIKNATKDFDKISLIGSGGNINKIFKISGKKDGTPLSYKYLSSYYQFLMSFSYEERISILGLNQDRADVIIPAARIYLNAMKWSKALKIYVPKIGLSDGIVKGLYYSTIEGKKVDAE</sequence>
<keyword evidence="3" id="KW-1185">Reference proteome</keyword>
<dbReference type="Pfam" id="PF02541">
    <property type="entry name" value="Ppx-GppA"/>
    <property type="match status" value="1"/>
</dbReference>
<dbReference type="EMBL" id="BRVO01000003">
    <property type="protein sequence ID" value="GLB50140.1"/>
    <property type="molecule type" value="Genomic_DNA"/>
</dbReference>
<dbReference type="InterPro" id="IPR043129">
    <property type="entry name" value="ATPase_NBD"/>
</dbReference>
<reference evidence="2" key="1">
    <citation type="submission" date="2022-07" db="EMBL/GenBank/DDBJ databases">
        <title>Taxonomy of Novel Oxalotrophic and Methylotrophic Bacteria.</title>
        <authorList>
            <person name="Sahin N."/>
            <person name="Tani A."/>
        </authorList>
    </citation>
    <scope>NUCLEOTIDE SEQUENCE</scope>
    <source>
        <strain evidence="2">Y10</strain>
    </source>
</reference>
<evidence type="ECO:0000313" key="3">
    <source>
        <dbReference type="Proteomes" id="UP001143543"/>
    </source>
</evidence>
<dbReference type="Proteomes" id="UP001143543">
    <property type="component" value="Unassembled WGS sequence"/>
</dbReference>
<dbReference type="Gene3D" id="3.30.420.40">
    <property type="match status" value="1"/>
</dbReference>
<dbReference type="InterPro" id="IPR003695">
    <property type="entry name" value="Ppx_GppA_N"/>
</dbReference>
<gene>
    <name evidence="2" type="primary">ppx</name>
    <name evidence="2" type="ORF">Y10_25080</name>
</gene>